<dbReference type="GO" id="GO:0016020">
    <property type="term" value="C:membrane"/>
    <property type="evidence" value="ECO:0007669"/>
    <property type="project" value="UniProtKB-SubCell"/>
</dbReference>
<evidence type="ECO:0000256" key="7">
    <source>
        <dbReference type="ARBA" id="ARBA00023136"/>
    </source>
</evidence>
<dbReference type="PROSITE" id="PS00211">
    <property type="entry name" value="ABC_TRANSPORTER_1"/>
    <property type="match status" value="2"/>
</dbReference>
<keyword evidence="4" id="KW-0547">Nucleotide-binding</keyword>
<dbReference type="GO" id="GO:0016887">
    <property type="term" value="F:ATP hydrolysis activity"/>
    <property type="evidence" value="ECO:0007669"/>
    <property type="project" value="InterPro"/>
</dbReference>
<dbReference type="GO" id="GO:0005524">
    <property type="term" value="F:ATP binding"/>
    <property type="evidence" value="ECO:0007669"/>
    <property type="project" value="UniProtKB-KW"/>
</dbReference>
<dbReference type="InterPro" id="IPR027417">
    <property type="entry name" value="P-loop_NTPase"/>
</dbReference>
<dbReference type="InterPro" id="IPR011527">
    <property type="entry name" value="ABC1_TM_dom"/>
</dbReference>
<keyword evidence="2" id="KW-0813">Transport</keyword>
<dbReference type="PANTHER" id="PTHR24223">
    <property type="entry name" value="ATP-BINDING CASSETTE SUB-FAMILY C"/>
    <property type="match status" value="1"/>
</dbReference>
<dbReference type="Pfam" id="PF00664">
    <property type="entry name" value="ABC_membrane"/>
    <property type="match status" value="1"/>
</dbReference>
<evidence type="ECO:0000313" key="10">
    <source>
        <dbReference type="EMBL" id="KOB70923.1"/>
    </source>
</evidence>
<feature type="transmembrane region" description="Helical" evidence="8">
    <location>
        <begin position="528"/>
        <end position="547"/>
    </location>
</feature>
<comment type="caution">
    <text evidence="10">The sequence shown here is derived from an EMBL/GenBank/DDBJ whole genome shotgun (WGS) entry which is preliminary data.</text>
</comment>
<name>A0A0L7L5W5_OPEBR</name>
<gene>
    <name evidence="10" type="ORF">OBRU01_06609</name>
</gene>
<organism evidence="10 11">
    <name type="scientific">Operophtera brumata</name>
    <name type="common">Winter moth</name>
    <name type="synonym">Phalaena brumata</name>
    <dbReference type="NCBI Taxonomy" id="104452"/>
    <lineage>
        <taxon>Eukaryota</taxon>
        <taxon>Metazoa</taxon>
        <taxon>Ecdysozoa</taxon>
        <taxon>Arthropoda</taxon>
        <taxon>Hexapoda</taxon>
        <taxon>Insecta</taxon>
        <taxon>Pterygota</taxon>
        <taxon>Neoptera</taxon>
        <taxon>Endopterygota</taxon>
        <taxon>Lepidoptera</taxon>
        <taxon>Glossata</taxon>
        <taxon>Ditrysia</taxon>
        <taxon>Geometroidea</taxon>
        <taxon>Geometridae</taxon>
        <taxon>Larentiinae</taxon>
        <taxon>Operophtera</taxon>
    </lineage>
</organism>
<dbReference type="PANTHER" id="PTHR24223:SF324">
    <property type="entry name" value="LD17001P"/>
    <property type="match status" value="1"/>
</dbReference>
<reference evidence="10 11" key="1">
    <citation type="journal article" date="2015" name="Genome Biol. Evol.">
        <title>The genome of winter moth (Operophtera brumata) provides a genomic perspective on sexual dimorphism and phenology.</title>
        <authorList>
            <person name="Derks M.F."/>
            <person name="Smit S."/>
            <person name="Salis L."/>
            <person name="Schijlen E."/>
            <person name="Bossers A."/>
            <person name="Mateman C."/>
            <person name="Pijl A.S."/>
            <person name="de Ridder D."/>
            <person name="Groenen M.A."/>
            <person name="Visser M.E."/>
            <person name="Megens H.J."/>
        </authorList>
    </citation>
    <scope>NUCLEOTIDE SEQUENCE [LARGE SCALE GENOMIC DNA]</scope>
    <source>
        <strain evidence="10">WM2013NL</strain>
        <tissue evidence="10">Head and thorax</tissue>
    </source>
</reference>
<evidence type="ECO:0000256" key="5">
    <source>
        <dbReference type="ARBA" id="ARBA00022840"/>
    </source>
</evidence>
<feature type="domain" description="ABC transmembrane type-1" evidence="9">
    <location>
        <begin position="1"/>
        <end position="171"/>
    </location>
</feature>
<comment type="subcellular location">
    <subcellularLocation>
        <location evidence="1">Membrane</location>
        <topology evidence="1">Multi-pass membrane protein</topology>
    </subcellularLocation>
</comment>
<dbReference type="AlphaFoldDB" id="A0A0L7L5W5"/>
<keyword evidence="5" id="KW-0067">ATP-binding</keyword>
<evidence type="ECO:0000259" key="9">
    <source>
        <dbReference type="PROSITE" id="PS50929"/>
    </source>
</evidence>
<dbReference type="Gene3D" id="3.40.50.300">
    <property type="entry name" value="P-loop containing nucleotide triphosphate hydrolases"/>
    <property type="match status" value="2"/>
</dbReference>
<feature type="transmembrane region" description="Helical" evidence="8">
    <location>
        <begin position="27"/>
        <end position="48"/>
    </location>
</feature>
<dbReference type="InterPro" id="IPR017871">
    <property type="entry name" value="ABC_transporter-like_CS"/>
</dbReference>
<keyword evidence="6 8" id="KW-1133">Transmembrane helix</keyword>
<dbReference type="Gene3D" id="1.20.1560.10">
    <property type="entry name" value="ABC transporter type 1, transmembrane domain"/>
    <property type="match status" value="2"/>
</dbReference>
<protein>
    <submittedName>
        <fullName evidence="10">Putative abc transporter c family member</fullName>
    </submittedName>
</protein>
<dbReference type="PROSITE" id="PS50929">
    <property type="entry name" value="ABC_TM1F"/>
    <property type="match status" value="1"/>
</dbReference>
<dbReference type="EMBL" id="JTDY01002686">
    <property type="protein sequence ID" value="KOB70923.1"/>
    <property type="molecule type" value="Genomic_DNA"/>
</dbReference>
<dbReference type="CDD" id="cd18579">
    <property type="entry name" value="ABC_6TM_ABCC_D1"/>
    <property type="match status" value="1"/>
</dbReference>
<dbReference type="SUPFAM" id="SSF52540">
    <property type="entry name" value="P-loop containing nucleoside triphosphate hydrolases"/>
    <property type="match status" value="2"/>
</dbReference>
<dbReference type="InterPro" id="IPR036640">
    <property type="entry name" value="ABC1_TM_sf"/>
</dbReference>
<dbReference type="InterPro" id="IPR044746">
    <property type="entry name" value="ABCC_6TM_D1"/>
</dbReference>
<evidence type="ECO:0000256" key="6">
    <source>
        <dbReference type="ARBA" id="ARBA00022989"/>
    </source>
</evidence>
<feature type="transmembrane region" description="Helical" evidence="8">
    <location>
        <begin position="154"/>
        <end position="175"/>
    </location>
</feature>
<evidence type="ECO:0000256" key="8">
    <source>
        <dbReference type="SAM" id="Phobius"/>
    </source>
</evidence>
<evidence type="ECO:0000256" key="1">
    <source>
        <dbReference type="ARBA" id="ARBA00004141"/>
    </source>
</evidence>
<evidence type="ECO:0000256" key="4">
    <source>
        <dbReference type="ARBA" id="ARBA00022741"/>
    </source>
</evidence>
<dbReference type="GO" id="GO:0140359">
    <property type="term" value="F:ABC-type transporter activity"/>
    <property type="evidence" value="ECO:0007669"/>
    <property type="project" value="InterPro"/>
</dbReference>
<keyword evidence="7 8" id="KW-0472">Membrane</keyword>
<dbReference type="SUPFAM" id="SSF90123">
    <property type="entry name" value="ABC transporter transmembrane region"/>
    <property type="match status" value="1"/>
</dbReference>
<feature type="transmembrane region" description="Helical" evidence="8">
    <location>
        <begin position="567"/>
        <end position="590"/>
    </location>
</feature>
<feature type="transmembrane region" description="Helical" evidence="8">
    <location>
        <begin position="109"/>
        <end position="134"/>
    </location>
</feature>
<keyword evidence="3 8" id="KW-0812">Transmembrane</keyword>
<evidence type="ECO:0000256" key="2">
    <source>
        <dbReference type="ARBA" id="ARBA00022448"/>
    </source>
</evidence>
<proteinExistence type="predicted"/>
<sequence>MACLFLVDLVRTPIESMLIVYLMYRQIGVATFAGVAFLLAFIPLQGYLGKISSKLRRQTAVRTDHRIRLMNEVIQSIEAIKMYAWENAFARIIGQARKKEMNVIKKMSWLRAVMISCVKLNTKVAILLSIITYISFNNELTAAKVFVIFSYYDILKYTLVDFLPLAITFTLEAYVSATRMQEFLLLPEIENQGVDLWNIDSQKAEMSWLRAVMISCVKLNTKVAILLSIITYISFNNELTAAKVFVIFSYYDILKYTLVDFLPLAITFTLEAYVSATRMQEFLLLPEIENQGVDLWNIDSQKAELKSDLEILPHGDKTIVGERGASLSGGQRARISLVRCVYQNADSQICFDRRGFAIRRSESQDIPGAMRASLSGGQRARISLARCVYQNADYAQNAHNVCVMKAGQVLLRDSATALVTHRVQYAQNAHNVCVMKAGQVLLRDSATVLVTHRVQYAQNAHNVCVMKAGQEHSYKLRSQRSMSEASQLSFNMDLDNNLDPKYEGEAQNTGSVDNSVYMSYIKSGGTKLSMMLLFVLFISAQIFYSSTDIWLKDCVYMSYIKSGGTKLSMMLLFVLFISAQIFYSSTDIWLKDCVYMSYIKSGGTKLSMMLLFVLFISAQIFYSSTDIWLKDW</sequence>
<feature type="transmembrane region" description="Helical" evidence="8">
    <location>
        <begin position="253"/>
        <end position="274"/>
    </location>
</feature>
<dbReference type="InterPro" id="IPR050173">
    <property type="entry name" value="ABC_transporter_C-like"/>
</dbReference>
<evidence type="ECO:0000313" key="11">
    <source>
        <dbReference type="Proteomes" id="UP000037510"/>
    </source>
</evidence>
<dbReference type="STRING" id="104452.A0A0L7L5W5"/>
<accession>A0A0L7L5W5</accession>
<dbReference type="Proteomes" id="UP000037510">
    <property type="component" value="Unassembled WGS sequence"/>
</dbReference>
<feature type="transmembrane region" description="Helical" evidence="8">
    <location>
        <begin position="602"/>
        <end position="622"/>
    </location>
</feature>
<evidence type="ECO:0000256" key="3">
    <source>
        <dbReference type="ARBA" id="ARBA00022692"/>
    </source>
</evidence>
<keyword evidence="11" id="KW-1185">Reference proteome</keyword>
<feature type="transmembrane region" description="Helical" evidence="8">
    <location>
        <begin position="211"/>
        <end position="233"/>
    </location>
</feature>